<keyword evidence="2" id="KW-0813">Transport</keyword>
<sequence>AGLDPAVADRHPRAFSGGQRQRIGIARALAPGPSVLICDEPVSALDVSVQAQIVGLLTDLQRDLGLALVFIAHDLAVVRQVSHRIAVMHRGRIVESGSADEVCEHPQDPYTRALLAAAPEPVPVPHTPRKAEVLA</sequence>
<gene>
    <name evidence="7" type="ORF">G3I50_29465</name>
</gene>
<organism evidence="7 8">
    <name type="scientific">Streptomyces parvus</name>
    <dbReference type="NCBI Taxonomy" id="66428"/>
    <lineage>
        <taxon>Bacteria</taxon>
        <taxon>Bacillati</taxon>
        <taxon>Actinomycetota</taxon>
        <taxon>Actinomycetes</taxon>
        <taxon>Kitasatosporales</taxon>
        <taxon>Streptomycetaceae</taxon>
        <taxon>Streptomyces</taxon>
    </lineage>
</organism>
<dbReference type="GO" id="GO:0005524">
    <property type="term" value="F:ATP binding"/>
    <property type="evidence" value="ECO:0007669"/>
    <property type="project" value="UniProtKB-KW"/>
</dbReference>
<dbReference type="Gene3D" id="3.40.50.300">
    <property type="entry name" value="P-loop containing nucleotide triphosphate hydrolases"/>
    <property type="match status" value="1"/>
</dbReference>
<feature type="domain" description="ABC transporter" evidence="5">
    <location>
        <begin position="8"/>
        <end position="42"/>
    </location>
</feature>
<feature type="non-terminal residue" evidence="7">
    <location>
        <position position="1"/>
    </location>
</feature>
<evidence type="ECO:0000256" key="4">
    <source>
        <dbReference type="ARBA" id="ARBA00022840"/>
    </source>
</evidence>
<evidence type="ECO:0000313" key="7">
    <source>
        <dbReference type="EMBL" id="NEC22338.1"/>
    </source>
</evidence>
<proteinExistence type="inferred from homology"/>
<dbReference type="PANTHER" id="PTHR43776:SF7">
    <property type="entry name" value="D,D-DIPEPTIDE TRANSPORT ATP-BINDING PROTEIN DDPF-RELATED"/>
    <property type="match status" value="1"/>
</dbReference>
<reference evidence="7 8" key="1">
    <citation type="submission" date="2020-01" db="EMBL/GenBank/DDBJ databases">
        <title>Insect and environment-associated Actinomycetes.</title>
        <authorList>
            <person name="Currrie C."/>
            <person name="Chevrette M."/>
            <person name="Carlson C."/>
            <person name="Stubbendieck R."/>
            <person name="Wendt-Pienkowski E."/>
        </authorList>
    </citation>
    <scope>NUCLEOTIDE SEQUENCE [LARGE SCALE GENOMIC DNA]</scope>
    <source>
        <strain evidence="7 8">SID7590</strain>
    </source>
</reference>
<evidence type="ECO:0000256" key="1">
    <source>
        <dbReference type="ARBA" id="ARBA00005417"/>
    </source>
</evidence>
<feature type="domain" description="Oligopeptide/dipeptide ABC transporter C-terminal" evidence="6">
    <location>
        <begin position="94"/>
        <end position="124"/>
    </location>
</feature>
<dbReference type="InterPro" id="IPR050319">
    <property type="entry name" value="ABC_transp_ATP-bind"/>
</dbReference>
<dbReference type="Proteomes" id="UP000469670">
    <property type="component" value="Unassembled WGS sequence"/>
</dbReference>
<keyword evidence="3" id="KW-0547">Nucleotide-binding</keyword>
<comment type="caution">
    <text evidence="7">The sequence shown here is derived from an EMBL/GenBank/DDBJ whole genome shotgun (WGS) entry which is preliminary data.</text>
</comment>
<dbReference type="SUPFAM" id="SSF52540">
    <property type="entry name" value="P-loop containing nucleoside triphosphate hydrolases"/>
    <property type="match status" value="1"/>
</dbReference>
<keyword evidence="4 7" id="KW-0067">ATP-binding</keyword>
<evidence type="ECO:0000256" key="3">
    <source>
        <dbReference type="ARBA" id="ARBA00022741"/>
    </source>
</evidence>
<evidence type="ECO:0000259" key="6">
    <source>
        <dbReference type="Pfam" id="PF08352"/>
    </source>
</evidence>
<dbReference type="GO" id="GO:0016887">
    <property type="term" value="F:ATP hydrolysis activity"/>
    <property type="evidence" value="ECO:0007669"/>
    <property type="project" value="InterPro"/>
</dbReference>
<name>A0A7K3S4G6_9ACTN</name>
<dbReference type="InterPro" id="IPR003439">
    <property type="entry name" value="ABC_transporter-like_ATP-bd"/>
</dbReference>
<comment type="similarity">
    <text evidence="1">Belongs to the ABC transporter superfamily.</text>
</comment>
<accession>A0A7K3S4G6</accession>
<dbReference type="Pfam" id="PF08352">
    <property type="entry name" value="oligo_HPY"/>
    <property type="match status" value="1"/>
</dbReference>
<dbReference type="InterPro" id="IPR027417">
    <property type="entry name" value="P-loop_NTPase"/>
</dbReference>
<evidence type="ECO:0000256" key="2">
    <source>
        <dbReference type="ARBA" id="ARBA00022448"/>
    </source>
</evidence>
<dbReference type="AlphaFoldDB" id="A0A7K3S4G6"/>
<protein>
    <submittedName>
        <fullName evidence="7">ABC transporter ATP-binding protein</fullName>
    </submittedName>
</protein>
<dbReference type="GO" id="GO:0015833">
    <property type="term" value="P:peptide transport"/>
    <property type="evidence" value="ECO:0007669"/>
    <property type="project" value="InterPro"/>
</dbReference>
<dbReference type="PANTHER" id="PTHR43776">
    <property type="entry name" value="TRANSPORT ATP-BINDING PROTEIN"/>
    <property type="match status" value="1"/>
</dbReference>
<evidence type="ECO:0000313" key="8">
    <source>
        <dbReference type="Proteomes" id="UP000469670"/>
    </source>
</evidence>
<dbReference type="InterPro" id="IPR013563">
    <property type="entry name" value="Oligopep_ABC_C"/>
</dbReference>
<dbReference type="EMBL" id="JAAGMP010001299">
    <property type="protein sequence ID" value="NEC22338.1"/>
    <property type="molecule type" value="Genomic_DNA"/>
</dbReference>
<evidence type="ECO:0000259" key="5">
    <source>
        <dbReference type="Pfam" id="PF00005"/>
    </source>
</evidence>
<dbReference type="Pfam" id="PF00005">
    <property type="entry name" value="ABC_tran"/>
    <property type="match status" value="1"/>
</dbReference>
<dbReference type="RefSeq" id="WP_164206759.1">
    <property type="nucleotide sequence ID" value="NZ_JAAGMP010001299.1"/>
</dbReference>